<name>A0ABQ6IVR3_9MICO</name>
<evidence type="ECO:0000313" key="1">
    <source>
        <dbReference type="EMBL" id="GMA41997.1"/>
    </source>
</evidence>
<accession>A0ABQ6IVR3</accession>
<gene>
    <name evidence="1" type="ORF">GCM10025883_40420</name>
</gene>
<reference evidence="2" key="1">
    <citation type="journal article" date="2019" name="Int. J. Syst. Evol. Microbiol.">
        <title>The Global Catalogue of Microorganisms (GCM) 10K type strain sequencing project: providing services to taxonomists for standard genome sequencing and annotation.</title>
        <authorList>
            <consortium name="The Broad Institute Genomics Platform"/>
            <consortium name="The Broad Institute Genome Sequencing Center for Infectious Disease"/>
            <person name="Wu L."/>
            <person name="Ma J."/>
        </authorList>
    </citation>
    <scope>NUCLEOTIDE SEQUENCE [LARGE SCALE GENOMIC DNA]</scope>
    <source>
        <strain evidence="2">NBRC 113072</strain>
    </source>
</reference>
<comment type="caution">
    <text evidence="1">The sequence shown here is derived from an EMBL/GenBank/DDBJ whole genome shotgun (WGS) entry which is preliminary data.</text>
</comment>
<protein>
    <submittedName>
        <fullName evidence="1">Uncharacterized protein</fullName>
    </submittedName>
</protein>
<proteinExistence type="predicted"/>
<dbReference type="EMBL" id="BSUO01000001">
    <property type="protein sequence ID" value="GMA41997.1"/>
    <property type="molecule type" value="Genomic_DNA"/>
</dbReference>
<keyword evidence="2" id="KW-1185">Reference proteome</keyword>
<organism evidence="1 2">
    <name type="scientific">Mobilicoccus caccae</name>
    <dbReference type="NCBI Taxonomy" id="1859295"/>
    <lineage>
        <taxon>Bacteria</taxon>
        <taxon>Bacillati</taxon>
        <taxon>Actinomycetota</taxon>
        <taxon>Actinomycetes</taxon>
        <taxon>Micrococcales</taxon>
        <taxon>Dermatophilaceae</taxon>
        <taxon>Mobilicoccus</taxon>
    </lineage>
</organism>
<dbReference type="Proteomes" id="UP001157126">
    <property type="component" value="Unassembled WGS sequence"/>
</dbReference>
<sequence>MTASLGNGQLAVGDRVSEAQLQLLMGMGRDSITGDPLGLAFPVYKSVPERVEARIADLDTSLSPGVKGEAIAGP</sequence>
<evidence type="ECO:0000313" key="2">
    <source>
        <dbReference type="Proteomes" id="UP001157126"/>
    </source>
</evidence>